<dbReference type="GO" id="GO:0016887">
    <property type="term" value="F:ATP hydrolysis activity"/>
    <property type="evidence" value="ECO:0007669"/>
    <property type="project" value="InterPro"/>
</dbReference>
<dbReference type="PATRIC" id="fig|571913.6.peg.1326"/>
<evidence type="ECO:0000313" key="8">
    <source>
        <dbReference type="EMBL" id="AKU18693.1"/>
    </source>
</evidence>
<dbReference type="SMART" id="SM00382">
    <property type="entry name" value="AAA"/>
    <property type="match status" value="1"/>
</dbReference>
<gene>
    <name evidence="8" type="ORF">VV02_06495</name>
</gene>
<organism evidence="8 9">
    <name type="scientific">Luteipulveratus mongoliensis</name>
    <dbReference type="NCBI Taxonomy" id="571913"/>
    <lineage>
        <taxon>Bacteria</taxon>
        <taxon>Bacillati</taxon>
        <taxon>Actinomycetota</taxon>
        <taxon>Actinomycetes</taxon>
        <taxon>Micrococcales</taxon>
        <taxon>Dermacoccaceae</taxon>
        <taxon>Luteipulveratus</taxon>
    </lineage>
</organism>
<keyword evidence="4" id="KW-0547">Nucleotide-binding</keyword>
<dbReference type="PANTHER" id="PTHR42711:SF5">
    <property type="entry name" value="ABC TRANSPORTER ATP-BINDING PROTEIN NATA"/>
    <property type="match status" value="1"/>
</dbReference>
<keyword evidence="5" id="KW-0067">ATP-binding</keyword>
<name>A0A0K1JQ20_9MICO</name>
<evidence type="ECO:0000256" key="2">
    <source>
        <dbReference type="ARBA" id="ARBA00005417"/>
    </source>
</evidence>
<dbReference type="InterPro" id="IPR050763">
    <property type="entry name" value="ABC_transporter_ATP-binding"/>
</dbReference>
<dbReference type="PROSITE" id="PS50893">
    <property type="entry name" value="ABC_TRANSPORTER_2"/>
    <property type="match status" value="1"/>
</dbReference>
<dbReference type="KEGG" id="lmoi:VV02_06495"/>
<dbReference type="CDD" id="cd03263">
    <property type="entry name" value="ABC_subfamily_A"/>
    <property type="match status" value="1"/>
</dbReference>
<keyword evidence="3" id="KW-0813">Transport</keyword>
<comment type="subcellular location">
    <subcellularLocation>
        <location evidence="1">Cell membrane</location>
        <topology evidence="1">Peripheral membrane protein</topology>
    </subcellularLocation>
</comment>
<dbReference type="AlphaFoldDB" id="A0A0K1JQ20"/>
<dbReference type="GO" id="GO:0046677">
    <property type="term" value="P:response to antibiotic"/>
    <property type="evidence" value="ECO:0007669"/>
    <property type="project" value="UniProtKB-KW"/>
</dbReference>
<dbReference type="PROSITE" id="PS00211">
    <property type="entry name" value="ABC_TRANSPORTER_1"/>
    <property type="match status" value="1"/>
</dbReference>
<evidence type="ECO:0000256" key="5">
    <source>
        <dbReference type="ARBA" id="ARBA00022840"/>
    </source>
</evidence>
<comment type="similarity">
    <text evidence="2">Belongs to the ABC transporter superfamily.</text>
</comment>
<dbReference type="RefSeq" id="WP_083450480.1">
    <property type="nucleotide sequence ID" value="NZ_CP011112.1"/>
</dbReference>
<reference evidence="8 9" key="1">
    <citation type="submission" date="2015-03" db="EMBL/GenBank/DDBJ databases">
        <title>Luteipulveratus halotolerans sp. nov., a novel actinobacterium (Dermacoccaceae) from Sarawak, Malaysia.</title>
        <authorList>
            <person name="Juboi H."/>
            <person name="Basik A."/>
            <person name="Shamsul S.S."/>
            <person name="Arnold P."/>
            <person name="Schmitt E.K."/>
            <person name="Sanglier J.-J."/>
            <person name="Yeo T."/>
        </authorList>
    </citation>
    <scope>NUCLEOTIDE SEQUENCE [LARGE SCALE GENOMIC DNA]</scope>
    <source>
        <strain evidence="8 9">MN07-A0370</strain>
    </source>
</reference>
<evidence type="ECO:0000256" key="3">
    <source>
        <dbReference type="ARBA" id="ARBA00022448"/>
    </source>
</evidence>
<dbReference type="Proteomes" id="UP000066480">
    <property type="component" value="Chromosome"/>
</dbReference>
<dbReference type="GO" id="GO:0005886">
    <property type="term" value="C:plasma membrane"/>
    <property type="evidence" value="ECO:0007669"/>
    <property type="project" value="UniProtKB-SubCell"/>
</dbReference>
<accession>A0A0K1JQ20</accession>
<evidence type="ECO:0000259" key="7">
    <source>
        <dbReference type="PROSITE" id="PS50893"/>
    </source>
</evidence>
<sequence>MCPAAPQASVDITSDDPVVVRGLCKQYAGRNVVDHVDLDVRAGEVFGFLGPNGAGKSTTIDILTGRRARTSGDISVLGASPADDDRAWRARIGVVPQTTATFVEMTVREVVTLFAAMYPRPLPVDEVIDMVGLTSKAKARTEDLSGGQQRRLDVAIGVIGDPELIFLDEPTTGLDPVARREAWDLVRYFGERGTTTVLTTHYLDEVEELAHRAAIIVAGKIVEVGTIAELSGRGRTPTTVSFIVPEALDAEPLPSGLDGLTREDRQVTVSTYEPSEVTYRLLSWAREHGVRELPGLRVLQPSLEDVYLNLVHQQDVAAPVDVA</sequence>
<dbReference type="SUPFAM" id="SSF52540">
    <property type="entry name" value="P-loop containing nucleoside triphosphate hydrolases"/>
    <property type="match status" value="1"/>
</dbReference>
<dbReference type="Gene3D" id="3.40.50.300">
    <property type="entry name" value="P-loop containing nucleotide triphosphate hydrolases"/>
    <property type="match status" value="1"/>
</dbReference>
<dbReference type="InterPro" id="IPR027417">
    <property type="entry name" value="P-loop_NTPase"/>
</dbReference>
<keyword evidence="6" id="KW-0046">Antibiotic resistance</keyword>
<feature type="domain" description="ABC transporter" evidence="7">
    <location>
        <begin position="18"/>
        <end position="243"/>
    </location>
</feature>
<evidence type="ECO:0000256" key="1">
    <source>
        <dbReference type="ARBA" id="ARBA00004202"/>
    </source>
</evidence>
<evidence type="ECO:0000256" key="6">
    <source>
        <dbReference type="ARBA" id="ARBA00023251"/>
    </source>
</evidence>
<dbReference type="InterPro" id="IPR017871">
    <property type="entry name" value="ABC_transporter-like_CS"/>
</dbReference>
<keyword evidence="9" id="KW-1185">Reference proteome</keyword>
<evidence type="ECO:0000313" key="9">
    <source>
        <dbReference type="Proteomes" id="UP000066480"/>
    </source>
</evidence>
<dbReference type="InterPro" id="IPR003593">
    <property type="entry name" value="AAA+_ATPase"/>
</dbReference>
<dbReference type="EMBL" id="CP011112">
    <property type="protein sequence ID" value="AKU18693.1"/>
    <property type="molecule type" value="Genomic_DNA"/>
</dbReference>
<dbReference type="PANTHER" id="PTHR42711">
    <property type="entry name" value="ABC TRANSPORTER ATP-BINDING PROTEIN"/>
    <property type="match status" value="1"/>
</dbReference>
<dbReference type="STRING" id="571913.VV02_06495"/>
<proteinExistence type="inferred from homology"/>
<dbReference type="InterPro" id="IPR003439">
    <property type="entry name" value="ABC_transporter-like_ATP-bd"/>
</dbReference>
<evidence type="ECO:0000256" key="4">
    <source>
        <dbReference type="ARBA" id="ARBA00022741"/>
    </source>
</evidence>
<dbReference type="OrthoDB" id="9804819at2"/>
<dbReference type="GO" id="GO:0005524">
    <property type="term" value="F:ATP binding"/>
    <property type="evidence" value="ECO:0007669"/>
    <property type="project" value="UniProtKB-KW"/>
</dbReference>
<protein>
    <recommendedName>
        <fullName evidence="7">ABC transporter domain-containing protein</fullName>
    </recommendedName>
</protein>
<dbReference type="Pfam" id="PF00005">
    <property type="entry name" value="ABC_tran"/>
    <property type="match status" value="1"/>
</dbReference>